<dbReference type="GO" id="GO:0005615">
    <property type="term" value="C:extracellular space"/>
    <property type="evidence" value="ECO:0007669"/>
    <property type="project" value="TreeGrafter"/>
</dbReference>
<dbReference type="STRING" id="1454003.AW10_03960"/>
<evidence type="ECO:0000256" key="1">
    <source>
        <dbReference type="SAM" id="SignalP"/>
    </source>
</evidence>
<dbReference type="PATRIC" id="fig|1454003.3.peg.4020"/>
<dbReference type="Proteomes" id="UP000021816">
    <property type="component" value="Unassembled WGS sequence"/>
</dbReference>
<dbReference type="GO" id="GO:0070006">
    <property type="term" value="F:metalloaminopeptidase activity"/>
    <property type="evidence" value="ECO:0007669"/>
    <property type="project" value="TreeGrafter"/>
</dbReference>
<dbReference type="InterPro" id="IPR014782">
    <property type="entry name" value="Peptidase_M1_dom"/>
</dbReference>
<feature type="chain" id="PRO_5001462259" evidence="1">
    <location>
        <begin position="29"/>
        <end position="689"/>
    </location>
</feature>
<dbReference type="InterPro" id="IPR027268">
    <property type="entry name" value="Peptidase_M4/M1_CTD_sf"/>
</dbReference>
<keyword evidence="1" id="KW-0732">Signal</keyword>
<dbReference type="EMBL" id="JEMX01000110">
    <property type="protein sequence ID" value="EXI77194.1"/>
    <property type="molecule type" value="Genomic_DNA"/>
</dbReference>
<dbReference type="SUPFAM" id="SSF55486">
    <property type="entry name" value="Metalloproteases ('zincins'), catalytic domain"/>
    <property type="match status" value="1"/>
</dbReference>
<keyword evidence="3" id="KW-0645">Protease</keyword>
<evidence type="ECO:0000313" key="3">
    <source>
        <dbReference type="EMBL" id="EXI77194.1"/>
    </source>
</evidence>
<keyword evidence="3" id="KW-0378">Hydrolase</keyword>
<dbReference type="GO" id="GO:0042277">
    <property type="term" value="F:peptide binding"/>
    <property type="evidence" value="ECO:0007669"/>
    <property type="project" value="TreeGrafter"/>
</dbReference>
<dbReference type="GO" id="GO:0008270">
    <property type="term" value="F:zinc ion binding"/>
    <property type="evidence" value="ECO:0007669"/>
    <property type="project" value="InterPro"/>
</dbReference>
<dbReference type="Gene3D" id="1.10.390.10">
    <property type="entry name" value="Neutral Protease Domain 2"/>
    <property type="match status" value="1"/>
</dbReference>
<organism evidence="3 4">
    <name type="scientific">Candidatus Accumulibacter appositus</name>
    <dbReference type="NCBI Taxonomy" id="1454003"/>
    <lineage>
        <taxon>Bacteria</taxon>
        <taxon>Pseudomonadati</taxon>
        <taxon>Pseudomonadota</taxon>
        <taxon>Betaproteobacteria</taxon>
        <taxon>Candidatus Accumulibacter</taxon>
    </lineage>
</organism>
<sequence length="689" mass="74639">MSLSQTLRLLLPLLLALALALATPAASAVAVPPAAQLALELTLDPATRRLAVIATLSPGEQNFRFALHASLHIARASVDGQPIALRPVGKQGHLRAWAARLPTADATLRIEYEGTLPALDTRLDHRQVLHGMPPMAAVEGSFLPSGSGWYPQPAALFTYRVGLSVPGDQRALVAGRLFDEQLPVSAGDRYRAGFEFAHPADGIDLMAGPWIVREKTMPSDGAAPLRLRTYFTRELDEMAGLSDAYLDDTAAYIERYGREIGAYPFSGFSVVASPLPTGFGMPTLTYLGAEVLKLPFIRATSLGHEILHNWWGNGVYVDYARGNWAEGLTTFMADYAYKESESAAAARAMRLGWLRDFAALPAASRQTLRSFRSRTHGAAAAVGYGKAAMLFVMLRDLVGEQSFRAGLQLFWQQQRFRIAGWDDLQRAFEQASGQSLTLFFRQWLERDGAPELKIKSASIGTGPGATLLTIEVTQNSPAYALRVPIEVDHGQRSQSRAIDIEHVQQTVSLTVDGSPQHVVLDPQLRLWRLLDAAQLPPILRQWIVAREPRLLQVSSLPELRAAATALAARVFEVAPREIPPGALRNSTTPVLLVGLHAEVDAALAATGLPPRPPTPGQRGSAQVWTIAGHPEVPVAVVSARDADALRALLRPLPHYGSQSWLVFDGSRALARGVWPIADEAAPVSRLPGG</sequence>
<feature type="signal peptide" evidence="1">
    <location>
        <begin position="1"/>
        <end position="28"/>
    </location>
</feature>
<dbReference type="AlphaFoldDB" id="A0A011QEI6"/>
<accession>A0A011QEI6</accession>
<dbReference type="PANTHER" id="PTHR11533:SF174">
    <property type="entry name" value="PUROMYCIN-SENSITIVE AMINOPEPTIDASE-RELATED"/>
    <property type="match status" value="1"/>
</dbReference>
<keyword evidence="3" id="KW-0031">Aminopeptidase</keyword>
<dbReference type="EC" id="3.4.11.2" evidence="3"/>
<dbReference type="GO" id="GO:0016285">
    <property type="term" value="F:alanyl aminopeptidase activity"/>
    <property type="evidence" value="ECO:0007669"/>
    <property type="project" value="UniProtKB-EC"/>
</dbReference>
<reference evidence="3 4" key="1">
    <citation type="submission" date="2014-02" db="EMBL/GenBank/DDBJ databases">
        <title>Expanding our view of genomic diversity in Candidatus Accumulibacter clades.</title>
        <authorList>
            <person name="Skennerton C.T."/>
            <person name="Barr J.J."/>
            <person name="Slater F.R."/>
            <person name="Bond P.L."/>
            <person name="Tyson G.W."/>
        </authorList>
    </citation>
    <scope>NUCLEOTIDE SEQUENCE [LARGE SCALE GENOMIC DNA]</scope>
    <source>
        <strain evidence="4">BA-92</strain>
    </source>
</reference>
<gene>
    <name evidence="3" type="primary">pepN_3</name>
    <name evidence="3" type="ORF">AW10_03960</name>
</gene>
<name>A0A011QEI6_9PROT</name>
<dbReference type="InterPro" id="IPR050344">
    <property type="entry name" value="Peptidase_M1_aminopeptidases"/>
</dbReference>
<evidence type="ECO:0000259" key="2">
    <source>
        <dbReference type="Pfam" id="PF01433"/>
    </source>
</evidence>
<evidence type="ECO:0000313" key="4">
    <source>
        <dbReference type="Proteomes" id="UP000021816"/>
    </source>
</evidence>
<proteinExistence type="predicted"/>
<dbReference type="GO" id="GO:0043171">
    <property type="term" value="P:peptide catabolic process"/>
    <property type="evidence" value="ECO:0007669"/>
    <property type="project" value="TreeGrafter"/>
</dbReference>
<comment type="caution">
    <text evidence="3">The sequence shown here is derived from an EMBL/GenBank/DDBJ whole genome shotgun (WGS) entry which is preliminary data.</text>
</comment>
<dbReference type="PANTHER" id="PTHR11533">
    <property type="entry name" value="PROTEASE M1 ZINC METALLOPROTEASE"/>
    <property type="match status" value="1"/>
</dbReference>
<dbReference type="Pfam" id="PF01433">
    <property type="entry name" value="Peptidase_M1"/>
    <property type="match status" value="1"/>
</dbReference>
<feature type="domain" description="Peptidase M1 membrane alanine aminopeptidase" evidence="2">
    <location>
        <begin position="303"/>
        <end position="443"/>
    </location>
</feature>
<protein>
    <submittedName>
        <fullName evidence="3">Aminopeptidase N</fullName>
        <ecNumber evidence="3">3.4.11.2</ecNumber>
    </submittedName>
</protein>
<dbReference type="GO" id="GO:0005737">
    <property type="term" value="C:cytoplasm"/>
    <property type="evidence" value="ECO:0007669"/>
    <property type="project" value="TreeGrafter"/>
</dbReference>
<dbReference type="GO" id="GO:0016020">
    <property type="term" value="C:membrane"/>
    <property type="evidence" value="ECO:0007669"/>
    <property type="project" value="TreeGrafter"/>
</dbReference>